<dbReference type="PANTHER" id="PTHR30015">
    <property type="entry name" value="MRR RESTRICTION SYSTEM PROTEIN"/>
    <property type="match status" value="1"/>
</dbReference>
<dbReference type="PANTHER" id="PTHR30015:SF6">
    <property type="entry name" value="SLL1429 PROTEIN"/>
    <property type="match status" value="1"/>
</dbReference>
<keyword evidence="3" id="KW-0255">Endonuclease</keyword>
<protein>
    <submittedName>
        <fullName evidence="3">Restriction endonuclease</fullName>
    </submittedName>
</protein>
<dbReference type="EMBL" id="BAAAHB010000019">
    <property type="protein sequence ID" value="GAA0460724.1"/>
    <property type="molecule type" value="Genomic_DNA"/>
</dbReference>
<sequence length="214" mass="22130">MRQLALGFGLVAVVLFGAGVTLRSAARSAGDRPFTVLVTGLAALAITAAGMRWWRGRGARYPAGAWMPDAAAEVDEVGEAPAVAVTGVAYEEMDAQEFEQAVAELCRRDGCLDVEVVGGAGDLGADVLATAPGGQRLVIQCKRYGASHKVGSQDLQRFGGTCFAVHDAHIAAVVTTSDFTEPAADYAARCGIRCFDGGELTAWATGVGPAPWEG</sequence>
<comment type="caution">
    <text evidence="3">The sequence shown here is derived from an EMBL/GenBank/DDBJ whole genome shotgun (WGS) entry which is preliminary data.</text>
</comment>
<dbReference type="SUPFAM" id="SSF52980">
    <property type="entry name" value="Restriction endonuclease-like"/>
    <property type="match status" value="1"/>
</dbReference>
<keyword evidence="3" id="KW-0540">Nuclease</keyword>
<evidence type="ECO:0000256" key="1">
    <source>
        <dbReference type="SAM" id="Phobius"/>
    </source>
</evidence>
<evidence type="ECO:0000259" key="2">
    <source>
        <dbReference type="Pfam" id="PF04471"/>
    </source>
</evidence>
<name>A0ABN0ZVV0_9ACTN</name>
<organism evidence="3 4">
    <name type="scientific">Streptomyces stramineus</name>
    <dbReference type="NCBI Taxonomy" id="173861"/>
    <lineage>
        <taxon>Bacteria</taxon>
        <taxon>Bacillati</taxon>
        <taxon>Actinomycetota</taxon>
        <taxon>Actinomycetes</taxon>
        <taxon>Kitasatosporales</taxon>
        <taxon>Streptomycetaceae</taxon>
        <taxon>Streptomyces</taxon>
    </lineage>
</organism>
<evidence type="ECO:0000313" key="3">
    <source>
        <dbReference type="EMBL" id="GAA0460724.1"/>
    </source>
</evidence>
<keyword evidence="3" id="KW-0378">Hydrolase</keyword>
<keyword evidence="1" id="KW-0472">Membrane</keyword>
<dbReference type="Gene3D" id="3.40.1350.10">
    <property type="match status" value="1"/>
</dbReference>
<keyword evidence="1" id="KW-0812">Transmembrane</keyword>
<feature type="transmembrane region" description="Helical" evidence="1">
    <location>
        <begin position="35"/>
        <end position="54"/>
    </location>
</feature>
<dbReference type="RefSeq" id="WP_344089533.1">
    <property type="nucleotide sequence ID" value="NZ_BAAAHB010000019.1"/>
</dbReference>
<dbReference type="InterPro" id="IPR007560">
    <property type="entry name" value="Restrct_endonuc_IV_Mrr"/>
</dbReference>
<dbReference type="InterPro" id="IPR011856">
    <property type="entry name" value="tRNA_endonuc-like_dom_sf"/>
</dbReference>
<accession>A0ABN0ZVV0</accession>
<dbReference type="InterPro" id="IPR011335">
    <property type="entry name" value="Restrct_endonuc-II-like"/>
</dbReference>
<feature type="domain" description="Restriction endonuclease type IV Mrr" evidence="2">
    <location>
        <begin position="91"/>
        <end position="203"/>
    </location>
</feature>
<keyword evidence="4" id="KW-1185">Reference proteome</keyword>
<evidence type="ECO:0000313" key="4">
    <source>
        <dbReference type="Proteomes" id="UP001499895"/>
    </source>
</evidence>
<keyword evidence="1" id="KW-1133">Transmembrane helix</keyword>
<reference evidence="3 4" key="1">
    <citation type="journal article" date="2019" name="Int. J. Syst. Evol. Microbiol.">
        <title>The Global Catalogue of Microorganisms (GCM) 10K type strain sequencing project: providing services to taxonomists for standard genome sequencing and annotation.</title>
        <authorList>
            <consortium name="The Broad Institute Genomics Platform"/>
            <consortium name="The Broad Institute Genome Sequencing Center for Infectious Disease"/>
            <person name="Wu L."/>
            <person name="Ma J."/>
        </authorList>
    </citation>
    <scope>NUCLEOTIDE SEQUENCE [LARGE SCALE GENOMIC DNA]</scope>
    <source>
        <strain evidence="3 4">JCM 10649</strain>
    </source>
</reference>
<dbReference type="Proteomes" id="UP001499895">
    <property type="component" value="Unassembled WGS sequence"/>
</dbReference>
<proteinExistence type="predicted"/>
<dbReference type="Pfam" id="PF04471">
    <property type="entry name" value="Mrr_cat"/>
    <property type="match status" value="1"/>
</dbReference>
<gene>
    <name evidence="3" type="ORF">GCM10009544_24120</name>
</gene>
<dbReference type="GO" id="GO:0004519">
    <property type="term" value="F:endonuclease activity"/>
    <property type="evidence" value="ECO:0007669"/>
    <property type="project" value="UniProtKB-KW"/>
</dbReference>
<dbReference type="InterPro" id="IPR052906">
    <property type="entry name" value="Type_IV_Methyl-Rstrct_Enzyme"/>
</dbReference>